<protein>
    <recommendedName>
        <fullName evidence="4">Secreted protein</fullName>
    </recommendedName>
</protein>
<accession>A0A0A6PEP7</accession>
<evidence type="ECO:0000313" key="3">
    <source>
        <dbReference type="Proteomes" id="UP000030428"/>
    </source>
</evidence>
<gene>
    <name evidence="2" type="ORF">PN36_08710</name>
</gene>
<proteinExistence type="predicted"/>
<feature type="signal peptide" evidence="1">
    <location>
        <begin position="1"/>
        <end position="23"/>
    </location>
</feature>
<evidence type="ECO:0000256" key="1">
    <source>
        <dbReference type="SAM" id="SignalP"/>
    </source>
</evidence>
<reference evidence="2 3" key="1">
    <citation type="journal article" date="2016" name="Front. Microbiol.">
        <title>Single-Cell (Meta-)Genomics of a Dimorphic Candidatus Thiomargarita nelsonii Reveals Genomic Plasticity.</title>
        <authorList>
            <person name="Flood B.E."/>
            <person name="Fliss P."/>
            <person name="Jones D.S."/>
            <person name="Dick G.J."/>
            <person name="Jain S."/>
            <person name="Kaster A.K."/>
            <person name="Winkel M."/>
            <person name="Mussmann M."/>
            <person name="Bailey J."/>
        </authorList>
    </citation>
    <scope>NUCLEOTIDE SEQUENCE [LARGE SCALE GENOMIC DNA]</scope>
    <source>
        <strain evidence="2">Hydrate Ridge</strain>
    </source>
</reference>
<evidence type="ECO:0008006" key="4">
    <source>
        <dbReference type="Google" id="ProtNLM"/>
    </source>
</evidence>
<feature type="chain" id="PRO_5002020844" description="Secreted protein" evidence="1">
    <location>
        <begin position="24"/>
        <end position="137"/>
    </location>
</feature>
<dbReference type="AlphaFoldDB" id="A0A0A6PEP7"/>
<comment type="caution">
    <text evidence="2">The sequence shown here is derived from an EMBL/GenBank/DDBJ whole genome shotgun (WGS) entry which is preliminary data.</text>
</comment>
<organism evidence="2 3">
    <name type="scientific">Candidatus Thiomargarita nelsonii</name>
    <dbReference type="NCBI Taxonomy" id="1003181"/>
    <lineage>
        <taxon>Bacteria</taxon>
        <taxon>Pseudomonadati</taxon>
        <taxon>Pseudomonadota</taxon>
        <taxon>Gammaproteobacteria</taxon>
        <taxon>Thiotrichales</taxon>
        <taxon>Thiotrichaceae</taxon>
        <taxon>Thiomargarita</taxon>
    </lineage>
</organism>
<dbReference type="Proteomes" id="UP000030428">
    <property type="component" value="Unassembled WGS sequence"/>
</dbReference>
<keyword evidence="1" id="KW-0732">Signal</keyword>
<keyword evidence="3" id="KW-1185">Reference proteome</keyword>
<dbReference type="EMBL" id="JSZA02000026">
    <property type="protein sequence ID" value="KHD09223.1"/>
    <property type="molecule type" value="Genomic_DNA"/>
</dbReference>
<sequence>MTIKHLFTHISTLLSLLSSTAYAQTPCHHQVQTQNELSRTITTITLADCQKPLILLDGVGGEHINSYLISGKKGVAYQIAIKSVDGNIETSIEGCGTKQTPDETIFLCRFKTDIKISVYAHPVDEYEIKIEAGVAQP</sequence>
<name>A0A0A6PEP7_9GAMM</name>
<evidence type="ECO:0000313" key="2">
    <source>
        <dbReference type="EMBL" id="KHD09223.1"/>
    </source>
</evidence>